<gene>
    <name evidence="1" type="ORF">PFICI_12257</name>
</gene>
<dbReference type="GeneID" id="19277270"/>
<dbReference type="AlphaFoldDB" id="W3WN78"/>
<name>W3WN78_PESFW</name>
<reference evidence="2" key="1">
    <citation type="journal article" date="2015" name="BMC Genomics">
        <title>Genomic and transcriptomic analysis of the endophytic fungus Pestalotiopsis fici reveals its lifestyle and high potential for synthesis of natural products.</title>
        <authorList>
            <person name="Wang X."/>
            <person name="Zhang X."/>
            <person name="Liu L."/>
            <person name="Xiang M."/>
            <person name="Wang W."/>
            <person name="Sun X."/>
            <person name="Che Y."/>
            <person name="Guo L."/>
            <person name="Liu G."/>
            <person name="Guo L."/>
            <person name="Wang C."/>
            <person name="Yin W.B."/>
            <person name="Stadler M."/>
            <person name="Zhang X."/>
            <person name="Liu X."/>
        </authorList>
    </citation>
    <scope>NUCLEOTIDE SEQUENCE [LARGE SCALE GENOMIC DNA]</scope>
    <source>
        <strain evidence="2">W106-1 / CGMCC3.15140</strain>
    </source>
</reference>
<dbReference type="RefSeq" id="XP_007839029.1">
    <property type="nucleotide sequence ID" value="XM_007840838.1"/>
</dbReference>
<dbReference type="EMBL" id="KI912118">
    <property type="protein sequence ID" value="ETS75313.1"/>
    <property type="molecule type" value="Genomic_DNA"/>
</dbReference>
<evidence type="ECO:0000313" key="1">
    <source>
        <dbReference type="EMBL" id="ETS75313.1"/>
    </source>
</evidence>
<accession>W3WN78</accession>
<dbReference type="OrthoDB" id="6499973at2759"/>
<sequence length="220" mass="25050">MAMLESILSGLQRITDDGELAPDLPDATPDYLNWGFTIYRTEYGGSSDESWLALLDNIQAQIAEELQAHQDDEENDEQRQMAETLQALFRLDTHSDITLLQDKPMDDLRELFLRSVEDDHGAFRPHQCGYFLLADSEVLQDAGRAVNPEFWVKCVQGDYVAANYTPKNNRMGGQRYFGWMKMTTRSMLELWDQLNVRDLASLAPKTIGGLHVTTWNGELS</sequence>
<protein>
    <submittedName>
        <fullName evidence="1">Uncharacterized protein</fullName>
    </submittedName>
</protein>
<evidence type="ECO:0000313" key="2">
    <source>
        <dbReference type="Proteomes" id="UP000030651"/>
    </source>
</evidence>
<keyword evidence="2" id="KW-1185">Reference proteome</keyword>
<dbReference type="InParanoid" id="W3WN78"/>
<dbReference type="OMA" id="HEDRTEN"/>
<dbReference type="eggNOG" id="ENOG502SZID">
    <property type="taxonomic scope" value="Eukaryota"/>
</dbReference>
<proteinExistence type="predicted"/>
<dbReference type="HOGENOM" id="CLU_095389_1_0_1"/>
<dbReference type="Proteomes" id="UP000030651">
    <property type="component" value="Unassembled WGS sequence"/>
</dbReference>
<dbReference type="STRING" id="1229662.W3WN78"/>
<organism evidence="1 2">
    <name type="scientific">Pestalotiopsis fici (strain W106-1 / CGMCC3.15140)</name>
    <dbReference type="NCBI Taxonomy" id="1229662"/>
    <lineage>
        <taxon>Eukaryota</taxon>
        <taxon>Fungi</taxon>
        <taxon>Dikarya</taxon>
        <taxon>Ascomycota</taxon>
        <taxon>Pezizomycotina</taxon>
        <taxon>Sordariomycetes</taxon>
        <taxon>Xylariomycetidae</taxon>
        <taxon>Amphisphaeriales</taxon>
        <taxon>Sporocadaceae</taxon>
        <taxon>Pestalotiopsis</taxon>
    </lineage>
</organism>
<dbReference type="KEGG" id="pfy:PFICI_12257"/>